<dbReference type="InterPro" id="IPR052155">
    <property type="entry name" value="Biofilm_reg_signaling"/>
</dbReference>
<name>A0A974Y4B6_9RHOO</name>
<protein>
    <submittedName>
        <fullName evidence="2">PAS-domain containing protein</fullName>
    </submittedName>
</protein>
<gene>
    <name evidence="2" type="ORF">IWH25_03315</name>
</gene>
<dbReference type="InterPro" id="IPR000160">
    <property type="entry name" value="GGDEF_dom"/>
</dbReference>
<dbReference type="Pfam" id="PF12860">
    <property type="entry name" value="PAS_7"/>
    <property type="match status" value="2"/>
</dbReference>
<reference evidence="2" key="1">
    <citation type="submission" date="2020-11" db="EMBL/GenBank/DDBJ databases">
        <title>Azospira restricta DSM 18626 genome sequence.</title>
        <authorList>
            <person name="Moe W.M."/>
        </authorList>
    </citation>
    <scope>NUCLEOTIDE SEQUENCE</scope>
    <source>
        <strain evidence="2">DSM 18626</strain>
    </source>
</reference>
<dbReference type="SUPFAM" id="SSF55073">
    <property type="entry name" value="Nucleotide cyclase"/>
    <property type="match status" value="1"/>
</dbReference>
<dbReference type="NCBIfam" id="TIGR00254">
    <property type="entry name" value="GGDEF"/>
    <property type="match status" value="1"/>
</dbReference>
<keyword evidence="3" id="KW-1185">Reference proteome</keyword>
<dbReference type="PANTHER" id="PTHR44757:SF2">
    <property type="entry name" value="BIOFILM ARCHITECTURE MAINTENANCE PROTEIN MBAA"/>
    <property type="match status" value="1"/>
</dbReference>
<dbReference type="Gene3D" id="3.30.70.270">
    <property type="match status" value="1"/>
</dbReference>
<dbReference type="InterPro" id="IPR043128">
    <property type="entry name" value="Rev_trsase/Diguanyl_cyclase"/>
</dbReference>
<dbReference type="GO" id="GO:0003824">
    <property type="term" value="F:catalytic activity"/>
    <property type="evidence" value="ECO:0007669"/>
    <property type="project" value="UniProtKB-ARBA"/>
</dbReference>
<sequence length="563" mass="62581">MDSIAAHKSPELEQLELIQRLGRIGYWEYDPATHSFTLPPHSLELLSSLIGCARDVAPNLREVMDDAERRRFLGALELAVKGQLSLHLELQLASFHGRRAAIVVKGVPVARGDAFRFAGTFHDITHEKQVESEREEVLSQLHAVIGGLPVGVTVFDEDLRLLFWNDHIYDILGLPQGAVYKYVRFEELIRYPARRGEYGPGDPEELVAQRTALARRFEPHRFERAARDGRTLLVDGYPFRFGGRISGFVTTYTDITEQKRNAEQIVHQNQMLKAIIDNFPGAISLFDGNLRLVASNPLFKTLLDLPATLVDRDDAYFEDFIRFNADRGEYGPGDPQAQVAAVMARARSFQPHKIERVRPNGVALEIIGAPIPGGGFVTIYIDITERKRAEEQIRTLALQDALTRLPNRLSLNDQIEAALRRAREKGEAFALLFLDLDGFKNVNDSLGHDTGDALLIQVARRLQEAVRETDTVARLGGDEFVLLLRDIDSAAAPVRIADDIIARLAQPFVLESLTTQIGTSIGIALHPAHGDNREALLKAADEAMYAAKAAGRGRWRLAGGATD</sequence>
<dbReference type="FunFam" id="3.30.70.270:FF:000001">
    <property type="entry name" value="Diguanylate cyclase domain protein"/>
    <property type="match status" value="1"/>
</dbReference>
<dbReference type="Proteomes" id="UP000663444">
    <property type="component" value="Chromosome"/>
</dbReference>
<dbReference type="KEGG" id="ares:IWH25_03315"/>
<feature type="domain" description="GGDEF" evidence="1">
    <location>
        <begin position="427"/>
        <end position="560"/>
    </location>
</feature>
<organism evidence="2 3">
    <name type="scientific">Azospira restricta</name>
    <dbReference type="NCBI Taxonomy" id="404405"/>
    <lineage>
        <taxon>Bacteria</taxon>
        <taxon>Pseudomonadati</taxon>
        <taxon>Pseudomonadota</taxon>
        <taxon>Betaproteobacteria</taxon>
        <taxon>Rhodocyclales</taxon>
        <taxon>Rhodocyclaceae</taxon>
        <taxon>Azospira</taxon>
    </lineage>
</organism>
<dbReference type="Gene3D" id="3.30.450.20">
    <property type="entry name" value="PAS domain"/>
    <property type="match status" value="2"/>
</dbReference>
<evidence type="ECO:0000313" key="3">
    <source>
        <dbReference type="Proteomes" id="UP000663444"/>
    </source>
</evidence>
<dbReference type="InterPro" id="IPR029787">
    <property type="entry name" value="Nucleotide_cyclase"/>
</dbReference>
<dbReference type="InterPro" id="IPR035965">
    <property type="entry name" value="PAS-like_dom_sf"/>
</dbReference>
<dbReference type="SMART" id="SM00267">
    <property type="entry name" value="GGDEF"/>
    <property type="match status" value="1"/>
</dbReference>
<dbReference type="PROSITE" id="PS50887">
    <property type="entry name" value="GGDEF"/>
    <property type="match status" value="1"/>
</dbReference>
<dbReference type="RefSeq" id="WP_203387938.1">
    <property type="nucleotide sequence ID" value="NZ_CP064781.1"/>
</dbReference>
<dbReference type="AlphaFoldDB" id="A0A974Y4B6"/>
<evidence type="ECO:0000313" key="2">
    <source>
        <dbReference type="EMBL" id="QRJ64395.1"/>
    </source>
</evidence>
<dbReference type="EMBL" id="CP064781">
    <property type="protein sequence ID" value="QRJ64395.1"/>
    <property type="molecule type" value="Genomic_DNA"/>
</dbReference>
<dbReference type="PANTHER" id="PTHR44757">
    <property type="entry name" value="DIGUANYLATE CYCLASE DGCP"/>
    <property type="match status" value="1"/>
</dbReference>
<dbReference type="SUPFAM" id="SSF55785">
    <property type="entry name" value="PYP-like sensor domain (PAS domain)"/>
    <property type="match status" value="3"/>
</dbReference>
<evidence type="ECO:0000259" key="1">
    <source>
        <dbReference type="PROSITE" id="PS50887"/>
    </source>
</evidence>
<dbReference type="CDD" id="cd01949">
    <property type="entry name" value="GGDEF"/>
    <property type="match status" value="1"/>
</dbReference>
<proteinExistence type="predicted"/>
<accession>A0A974Y4B6</accession>
<dbReference type="Pfam" id="PF00990">
    <property type="entry name" value="GGDEF"/>
    <property type="match status" value="1"/>
</dbReference>